<feature type="domain" description="OLD protein-like TOPRIM" evidence="1">
    <location>
        <begin position="32"/>
        <end position="80"/>
    </location>
</feature>
<proteinExistence type="predicted"/>
<keyword evidence="2" id="KW-0808">Transferase</keyword>
<dbReference type="Pfam" id="PF20469">
    <property type="entry name" value="OLD-like_TOPRIM"/>
    <property type="match status" value="1"/>
</dbReference>
<reference evidence="2" key="1">
    <citation type="submission" date="2024-05" db="EMBL/GenBank/DDBJ databases">
        <title>The Natural Products Discovery Center: Release of the First 8490 Sequenced Strains for Exploring Actinobacteria Biosynthetic Diversity.</title>
        <authorList>
            <person name="Kalkreuter E."/>
            <person name="Kautsar S.A."/>
            <person name="Yang D."/>
            <person name="Bader C.D."/>
            <person name="Teijaro C.N."/>
            <person name="Fluegel L."/>
            <person name="Davis C.M."/>
            <person name="Simpson J.R."/>
            <person name="Lauterbach L."/>
            <person name="Steele A.D."/>
            <person name="Gui C."/>
            <person name="Meng S."/>
            <person name="Li G."/>
            <person name="Viehrig K."/>
            <person name="Ye F."/>
            <person name="Su P."/>
            <person name="Kiefer A.F."/>
            <person name="Nichols A."/>
            <person name="Cepeda A.J."/>
            <person name="Yan W."/>
            <person name="Fan B."/>
            <person name="Jiang Y."/>
            <person name="Adhikari A."/>
            <person name="Zheng C.-J."/>
            <person name="Schuster L."/>
            <person name="Cowan T.M."/>
            <person name="Smanski M.J."/>
            <person name="Chevrette M.G."/>
            <person name="de Carvalho L.P.S."/>
            <person name="Shen B."/>
        </authorList>
    </citation>
    <scope>NUCLEOTIDE SEQUENCE</scope>
    <source>
        <strain evidence="2">NPDC080035</strain>
    </source>
</reference>
<dbReference type="AlphaFoldDB" id="A0AAU7GE01"/>
<protein>
    <submittedName>
        <fullName evidence="2">TOPRIM nucleotidyl transferase/hydrolase domain-containing protein</fullName>
    </submittedName>
</protein>
<evidence type="ECO:0000313" key="2">
    <source>
        <dbReference type="EMBL" id="XBM49462.1"/>
    </source>
</evidence>
<dbReference type="GO" id="GO:0016740">
    <property type="term" value="F:transferase activity"/>
    <property type="evidence" value="ECO:0007669"/>
    <property type="project" value="UniProtKB-KW"/>
</dbReference>
<sequence>MTQSSSIPVFEAAVAAWAGGSGPVAPPAELVAAVLVEGASDRAAVLAAARVLDRDLAAEGVAVLPMGGAMSVRRYVALLGASRPGLRLRGLCDAGEVRFFERAGLGADAIAVCRPDLEGELIHALGERRVEELLDDEGDLRLFRMFQQQPAQRGRATAQQLHRFLGTTSGRKEQYGRVLTAALTADALPAPLRAAASSR</sequence>
<dbReference type="EMBL" id="CP157390">
    <property type="protein sequence ID" value="XBM49462.1"/>
    <property type="molecule type" value="Genomic_DNA"/>
</dbReference>
<gene>
    <name evidence="2" type="ORF">AAME72_06265</name>
</gene>
<accession>A0AAU7GE01</accession>
<name>A0AAU7GE01_9MICO</name>
<organism evidence="2">
    <name type="scientific">Leifsonia sp. NPDC080035</name>
    <dbReference type="NCBI Taxonomy" id="3143936"/>
    <lineage>
        <taxon>Bacteria</taxon>
        <taxon>Bacillati</taxon>
        <taxon>Actinomycetota</taxon>
        <taxon>Actinomycetes</taxon>
        <taxon>Micrococcales</taxon>
        <taxon>Microbacteriaceae</taxon>
        <taxon>Leifsonia</taxon>
    </lineage>
</organism>
<evidence type="ECO:0000259" key="1">
    <source>
        <dbReference type="Pfam" id="PF20469"/>
    </source>
</evidence>
<dbReference type="InterPro" id="IPR034139">
    <property type="entry name" value="TOPRIM_OLD"/>
</dbReference>
<dbReference type="RefSeq" id="WP_348789380.1">
    <property type="nucleotide sequence ID" value="NZ_CP157390.1"/>
</dbReference>